<sequence>MTNPNVRCQAYELGELFWEHDRLALQSLNEAQRKAQCTARERLHRHARRVQDLLEAGELPAGDPRQQAAAAGMVDLTLQLWEHARDEDNNRAGDTVRHVRLPIPAPATIWRESPASPTEPTLPEQHDAAMVCRRCGMALERTQLAGALGRPSSQGWRHVDGRKSHLPEPVFARSSSFPTHR</sequence>
<keyword evidence="3" id="KW-1185">Reference proteome</keyword>
<dbReference type="Proteomes" id="UP001499854">
    <property type="component" value="Unassembled WGS sequence"/>
</dbReference>
<organism evidence="2 3">
    <name type="scientific">Catenulispora subtropica</name>
    <dbReference type="NCBI Taxonomy" id="450798"/>
    <lineage>
        <taxon>Bacteria</taxon>
        <taxon>Bacillati</taxon>
        <taxon>Actinomycetota</taxon>
        <taxon>Actinomycetes</taxon>
        <taxon>Catenulisporales</taxon>
        <taxon>Catenulisporaceae</taxon>
        <taxon>Catenulispora</taxon>
    </lineage>
</organism>
<name>A0ABP5CIU6_9ACTN</name>
<protein>
    <submittedName>
        <fullName evidence="2">Uncharacterized protein</fullName>
    </submittedName>
</protein>
<evidence type="ECO:0000313" key="2">
    <source>
        <dbReference type="EMBL" id="GAA1963543.1"/>
    </source>
</evidence>
<proteinExistence type="predicted"/>
<gene>
    <name evidence="2" type="ORF">GCM10009838_20760</name>
</gene>
<comment type="caution">
    <text evidence="2">The sequence shown here is derived from an EMBL/GenBank/DDBJ whole genome shotgun (WGS) entry which is preliminary data.</text>
</comment>
<dbReference type="RefSeq" id="WP_344656738.1">
    <property type="nucleotide sequence ID" value="NZ_BAAAQM010000009.1"/>
</dbReference>
<evidence type="ECO:0000256" key="1">
    <source>
        <dbReference type="SAM" id="MobiDB-lite"/>
    </source>
</evidence>
<feature type="compositionally biased region" description="Basic and acidic residues" evidence="1">
    <location>
        <begin position="157"/>
        <end position="166"/>
    </location>
</feature>
<dbReference type="EMBL" id="BAAAQM010000009">
    <property type="protein sequence ID" value="GAA1963543.1"/>
    <property type="molecule type" value="Genomic_DNA"/>
</dbReference>
<feature type="region of interest" description="Disordered" evidence="1">
    <location>
        <begin position="146"/>
        <end position="181"/>
    </location>
</feature>
<evidence type="ECO:0000313" key="3">
    <source>
        <dbReference type="Proteomes" id="UP001499854"/>
    </source>
</evidence>
<accession>A0ABP5CIU6</accession>
<reference evidence="3" key="1">
    <citation type="journal article" date="2019" name="Int. J. Syst. Evol. Microbiol.">
        <title>The Global Catalogue of Microorganisms (GCM) 10K type strain sequencing project: providing services to taxonomists for standard genome sequencing and annotation.</title>
        <authorList>
            <consortium name="The Broad Institute Genomics Platform"/>
            <consortium name="The Broad Institute Genome Sequencing Center for Infectious Disease"/>
            <person name="Wu L."/>
            <person name="Ma J."/>
        </authorList>
    </citation>
    <scope>NUCLEOTIDE SEQUENCE [LARGE SCALE GENOMIC DNA]</scope>
    <source>
        <strain evidence="3">JCM 16013</strain>
    </source>
</reference>